<name>A0ACB9RB66_9MYRT</name>
<organism evidence="1 2">
    <name type="scientific">Melastoma candidum</name>
    <dbReference type="NCBI Taxonomy" id="119954"/>
    <lineage>
        <taxon>Eukaryota</taxon>
        <taxon>Viridiplantae</taxon>
        <taxon>Streptophyta</taxon>
        <taxon>Embryophyta</taxon>
        <taxon>Tracheophyta</taxon>
        <taxon>Spermatophyta</taxon>
        <taxon>Magnoliopsida</taxon>
        <taxon>eudicotyledons</taxon>
        <taxon>Gunneridae</taxon>
        <taxon>Pentapetalae</taxon>
        <taxon>rosids</taxon>
        <taxon>malvids</taxon>
        <taxon>Myrtales</taxon>
        <taxon>Melastomataceae</taxon>
        <taxon>Melastomatoideae</taxon>
        <taxon>Melastomateae</taxon>
        <taxon>Melastoma</taxon>
    </lineage>
</organism>
<keyword evidence="2" id="KW-1185">Reference proteome</keyword>
<gene>
    <name evidence="1" type="ORF">MLD38_013943</name>
</gene>
<accession>A0ACB9RB66</accession>
<proteinExistence type="predicted"/>
<sequence>MPLNLNRANDPPHRADHHKQKQISGLQCNQKTQKLVSSETITAGERSNGGGRGIVNPDLEVELKPHAQPRPSRKKKALVKCLEMVELDLESLYYPVVPVNPWSVFRLLPESRRVAFCLATNAVSNDFVEIPVLWSLHTTWLLLVENVLKILKKIIEEIRNKEWGLLAMDEMLFNMFQVHVFPAHTFRKVISLTKSHCKLGLTDIQRQMSKLLVQGIKEASDLAVFLVQRRSRVSDWGASMSYERFDDNWPLLGKVLSAGDDMVGVEQLEEDADDINLHKALNQ</sequence>
<comment type="caution">
    <text evidence="1">The sequence shown here is derived from an EMBL/GenBank/DDBJ whole genome shotgun (WGS) entry which is preliminary data.</text>
</comment>
<dbReference type="EMBL" id="CM042883">
    <property type="protein sequence ID" value="KAI4376153.1"/>
    <property type="molecule type" value="Genomic_DNA"/>
</dbReference>
<dbReference type="Proteomes" id="UP001057402">
    <property type="component" value="Chromosome 4"/>
</dbReference>
<protein>
    <submittedName>
        <fullName evidence="1">Uncharacterized protein</fullName>
    </submittedName>
</protein>
<evidence type="ECO:0000313" key="2">
    <source>
        <dbReference type="Proteomes" id="UP001057402"/>
    </source>
</evidence>
<reference evidence="2" key="1">
    <citation type="journal article" date="2023" name="Front. Plant Sci.">
        <title>Chromosomal-level genome assembly of Melastoma candidum provides insights into trichome evolution.</title>
        <authorList>
            <person name="Zhong Y."/>
            <person name="Wu W."/>
            <person name="Sun C."/>
            <person name="Zou P."/>
            <person name="Liu Y."/>
            <person name="Dai S."/>
            <person name="Zhou R."/>
        </authorList>
    </citation>
    <scope>NUCLEOTIDE SEQUENCE [LARGE SCALE GENOMIC DNA]</scope>
</reference>
<evidence type="ECO:0000313" key="1">
    <source>
        <dbReference type="EMBL" id="KAI4376153.1"/>
    </source>
</evidence>